<dbReference type="AlphaFoldDB" id="A0A848G1M6"/>
<reference evidence="2 3" key="1">
    <citation type="submission" date="2020-04" db="EMBL/GenBank/DDBJ databases">
        <title>Zoogloea sp. G-4-1-14 isolated from soil.</title>
        <authorList>
            <person name="Dahal R.H."/>
        </authorList>
    </citation>
    <scope>NUCLEOTIDE SEQUENCE [LARGE SCALE GENOMIC DNA]</scope>
    <source>
        <strain evidence="2 3">G-4-1-14</strain>
    </source>
</reference>
<dbReference type="InterPro" id="IPR037523">
    <property type="entry name" value="VOC_core"/>
</dbReference>
<evidence type="ECO:0000313" key="3">
    <source>
        <dbReference type="Proteomes" id="UP000580043"/>
    </source>
</evidence>
<dbReference type="Pfam" id="PF00903">
    <property type="entry name" value="Glyoxalase"/>
    <property type="match status" value="1"/>
</dbReference>
<accession>A0A848G1M6</accession>
<dbReference type="PANTHER" id="PTHR34109:SF1">
    <property type="entry name" value="VOC DOMAIN-CONTAINING PROTEIN"/>
    <property type="match status" value="1"/>
</dbReference>
<feature type="domain" description="VOC" evidence="1">
    <location>
        <begin position="10"/>
        <end position="135"/>
    </location>
</feature>
<dbReference type="Gene3D" id="3.30.720.120">
    <property type="match status" value="1"/>
</dbReference>
<dbReference type="InterPro" id="IPR004360">
    <property type="entry name" value="Glyas_Fos-R_dOase_dom"/>
</dbReference>
<dbReference type="Gene3D" id="3.30.720.110">
    <property type="match status" value="1"/>
</dbReference>
<proteinExistence type="predicted"/>
<organism evidence="2 3">
    <name type="scientific">Zoogloea dura</name>
    <dbReference type="NCBI Taxonomy" id="2728840"/>
    <lineage>
        <taxon>Bacteria</taxon>
        <taxon>Pseudomonadati</taxon>
        <taxon>Pseudomonadota</taxon>
        <taxon>Betaproteobacteria</taxon>
        <taxon>Rhodocyclales</taxon>
        <taxon>Zoogloeaceae</taxon>
        <taxon>Zoogloea</taxon>
    </lineage>
</organism>
<keyword evidence="3" id="KW-1185">Reference proteome</keyword>
<dbReference type="Proteomes" id="UP000580043">
    <property type="component" value="Unassembled WGS sequence"/>
</dbReference>
<dbReference type="EMBL" id="JABBGA010000002">
    <property type="protein sequence ID" value="NML24945.1"/>
    <property type="molecule type" value="Genomic_DNA"/>
</dbReference>
<evidence type="ECO:0000313" key="2">
    <source>
        <dbReference type="EMBL" id="NML24945.1"/>
    </source>
</evidence>
<name>A0A848G1M6_9RHOO</name>
<sequence length="156" mass="16555">MSTVAPIPAGMPTLTPHLVCRNAAAAIDFYVRAFGAVELARLPAPDGRLMHAMLRVGDSPLMLVDEFPEMGCHSPQGLGGSPITLHLYVIDVDAALARAVEAGARLTLPATDMFWGDRYGRVEDPFGHQWSIATHIRDLSPAEILAASAQGCPGTP</sequence>
<dbReference type="PROSITE" id="PS51819">
    <property type="entry name" value="VOC"/>
    <property type="match status" value="1"/>
</dbReference>
<protein>
    <submittedName>
        <fullName evidence="2">VOC family protein</fullName>
    </submittedName>
</protein>
<dbReference type="SUPFAM" id="SSF54593">
    <property type="entry name" value="Glyoxalase/Bleomycin resistance protein/Dihydroxybiphenyl dioxygenase"/>
    <property type="match status" value="1"/>
</dbReference>
<evidence type="ECO:0000259" key="1">
    <source>
        <dbReference type="PROSITE" id="PS51819"/>
    </source>
</evidence>
<dbReference type="RefSeq" id="WP_169144582.1">
    <property type="nucleotide sequence ID" value="NZ_JABBGA010000002.1"/>
</dbReference>
<dbReference type="CDD" id="cd07246">
    <property type="entry name" value="VOC_like"/>
    <property type="match status" value="1"/>
</dbReference>
<dbReference type="PANTHER" id="PTHR34109">
    <property type="entry name" value="BNAUNNG04460D PROTEIN-RELATED"/>
    <property type="match status" value="1"/>
</dbReference>
<comment type="caution">
    <text evidence="2">The sequence shown here is derived from an EMBL/GenBank/DDBJ whole genome shotgun (WGS) entry which is preliminary data.</text>
</comment>
<dbReference type="InterPro" id="IPR029068">
    <property type="entry name" value="Glyas_Bleomycin-R_OHBP_Dase"/>
</dbReference>
<gene>
    <name evidence="2" type="ORF">HHL15_04290</name>
</gene>